<evidence type="ECO:0000259" key="4">
    <source>
        <dbReference type="Pfam" id="PF21365"/>
    </source>
</evidence>
<dbReference type="Gene3D" id="2.60.40.1760">
    <property type="entry name" value="glycosyl hydrolase (family 31)"/>
    <property type="match status" value="1"/>
</dbReference>
<dbReference type="CDD" id="cd06594">
    <property type="entry name" value="GH31_glucosidase_YihQ"/>
    <property type="match status" value="1"/>
</dbReference>
<dbReference type="CDD" id="cd14752">
    <property type="entry name" value="GH31_N"/>
    <property type="match status" value="1"/>
</dbReference>
<dbReference type="InterPro" id="IPR013780">
    <property type="entry name" value="Glyco_hydro_b"/>
</dbReference>
<keyword evidence="2 5" id="KW-0326">Glycosidase</keyword>
<proteinExistence type="inferred from homology"/>
<dbReference type="KEGG" id="slan:GV829_04300"/>
<protein>
    <submittedName>
        <fullName evidence="5">Alpha-glucosidase</fullName>
        <ecNumber evidence="5">3.2.1.20</ecNumber>
    </submittedName>
</protein>
<dbReference type="NCBIfam" id="NF007746">
    <property type="entry name" value="PRK10426.1"/>
    <property type="match status" value="1"/>
</dbReference>
<dbReference type="InterPro" id="IPR000322">
    <property type="entry name" value="Glyco_hydro_31_TIM"/>
</dbReference>
<dbReference type="InterPro" id="IPR052990">
    <property type="entry name" value="Sulfoquinovosidase_GH31"/>
</dbReference>
<evidence type="ECO:0000256" key="1">
    <source>
        <dbReference type="ARBA" id="ARBA00007806"/>
    </source>
</evidence>
<dbReference type="PANTHER" id="PTHR46959">
    <property type="entry name" value="SULFOQUINOVOSIDASE"/>
    <property type="match status" value="1"/>
</dbReference>
<keyword evidence="2 5" id="KW-0378">Hydrolase</keyword>
<evidence type="ECO:0000313" key="6">
    <source>
        <dbReference type="Proteomes" id="UP000503018"/>
    </source>
</evidence>
<dbReference type="Pfam" id="PF21365">
    <property type="entry name" value="Glyco_hydro_31_3rd"/>
    <property type="match status" value="1"/>
</dbReference>
<dbReference type="GO" id="GO:0004558">
    <property type="term" value="F:alpha-1,4-glucosidase activity"/>
    <property type="evidence" value="ECO:0007669"/>
    <property type="project" value="UniProtKB-EC"/>
</dbReference>
<accession>A0A6M4ATK5</accession>
<dbReference type="GO" id="GO:0005975">
    <property type="term" value="P:carbohydrate metabolic process"/>
    <property type="evidence" value="ECO:0007669"/>
    <property type="project" value="InterPro"/>
</dbReference>
<dbReference type="SUPFAM" id="SSF74650">
    <property type="entry name" value="Galactose mutarotase-like"/>
    <property type="match status" value="1"/>
</dbReference>
<dbReference type="SUPFAM" id="SSF51445">
    <property type="entry name" value="(Trans)glycosidases"/>
    <property type="match status" value="1"/>
</dbReference>
<dbReference type="InterPro" id="IPR017853">
    <property type="entry name" value="GH"/>
</dbReference>
<reference evidence="5 6" key="1">
    <citation type="submission" date="2020-01" db="EMBL/GenBank/DDBJ databases">
        <title>Sphingomonas sp. strain CSW-10.</title>
        <authorList>
            <person name="Chen W.-M."/>
        </authorList>
    </citation>
    <scope>NUCLEOTIDE SEQUENCE [LARGE SCALE GENOMIC DNA]</scope>
    <source>
        <strain evidence="5 6">CSW-10</strain>
    </source>
</reference>
<evidence type="ECO:0000259" key="3">
    <source>
        <dbReference type="Pfam" id="PF01055"/>
    </source>
</evidence>
<dbReference type="AlphaFoldDB" id="A0A6M4ATK5"/>
<dbReference type="EMBL" id="CP053015">
    <property type="protein sequence ID" value="QJQ31760.1"/>
    <property type="molecule type" value="Genomic_DNA"/>
</dbReference>
<name>A0A6M4ATK5_9SPHN</name>
<dbReference type="Gene3D" id="3.20.20.80">
    <property type="entry name" value="Glycosidases"/>
    <property type="match status" value="1"/>
</dbReference>
<dbReference type="PANTHER" id="PTHR46959:SF2">
    <property type="entry name" value="SULFOQUINOVOSIDASE"/>
    <property type="match status" value="1"/>
</dbReference>
<dbReference type="InterPro" id="IPR044112">
    <property type="entry name" value="YihQ_TIM-like"/>
</dbReference>
<organism evidence="5 6">
    <name type="scientific">Sphingomonas lacunae</name>
    <dbReference type="NCBI Taxonomy" id="2698828"/>
    <lineage>
        <taxon>Bacteria</taxon>
        <taxon>Pseudomonadati</taxon>
        <taxon>Pseudomonadota</taxon>
        <taxon>Alphaproteobacteria</taxon>
        <taxon>Sphingomonadales</taxon>
        <taxon>Sphingomonadaceae</taxon>
        <taxon>Sphingomonas</taxon>
    </lineage>
</organism>
<feature type="domain" description="Glycosyl hydrolase family 31 C-terminal" evidence="4">
    <location>
        <begin position="615"/>
        <end position="700"/>
    </location>
</feature>
<dbReference type="InterPro" id="IPR048395">
    <property type="entry name" value="Glyco_hydro_31_C"/>
</dbReference>
<dbReference type="EC" id="3.2.1.20" evidence="5"/>
<dbReference type="InterPro" id="IPR011013">
    <property type="entry name" value="Gal_mutarotase_sf_dom"/>
</dbReference>
<dbReference type="Pfam" id="PF01055">
    <property type="entry name" value="Glyco_hydro_31_2nd"/>
    <property type="match status" value="1"/>
</dbReference>
<dbReference type="Gene3D" id="2.60.40.1180">
    <property type="entry name" value="Golgi alpha-mannosidase II"/>
    <property type="match status" value="1"/>
</dbReference>
<gene>
    <name evidence="5" type="ORF">GV829_04300</name>
</gene>
<evidence type="ECO:0000313" key="5">
    <source>
        <dbReference type="EMBL" id="QJQ31760.1"/>
    </source>
</evidence>
<feature type="domain" description="Glycoside hydrolase family 31 TIM barrel" evidence="3">
    <location>
        <begin position="332"/>
        <end position="572"/>
    </location>
</feature>
<sequence length="717" mass="78851">MSDAFPQQQGVSGFVAKGSVGVTGRFVVAGPEDKGGGFDLLLGDRVILRHRVEAPAFRIAKGNPSVTMVRGNFRMEDAPSDERALRYMVLPQAAMTRIGWADGIAGNLDKGFVFLSDSPDGPPLLDLFFTLDMSLFNANGRDPSFDRISVDWVVEPNTMVWGGGEQMSHLALNGRNFPMWTSEPGVGREPGTALTDVMSADGSFAGGDFWTTNYPQPTMIFSGGHAVQIENSCYTELDLTSAGRATTRLWTGSADFALFVGRDVADLVGQLARDAGQRPALPDWTAGGAIVGLKDGGNSFERLEKIIAAGAAVAGLWCEDWVGIRQTSFGRRLFWDWQWNAARYPNLPERIAELKARGIRFLGYVNPYLAVDGPQYAEAEQLGYLALKQDSDEPFAVDFGEFGAGVVDFTNPAAAAWFAEEIIGKQMIDFGLDGWMADFGEYLPVDLRLHDGDPMEMHNRWPVLWAEVNHRAVASRGKTGEVVWFMRAGFTGVQAYCPLLWAGDQSVDFSRHDGIGTVITAALSSGLVGNAFSHSDVGGYTSLHGNIRTEELMMRWYELGAFSPVMRTHEGNRPDDNLQIDSTPDLLAGFVRWSRVHEALAPWIRHLRDEATTTGLPAQRALFLHYPDDRETFIIQDQYLYGAELMVAPVIEEGAVSRRVYLPGDSATVWRHVWSGEDRGPGWHVVVAPIGEPPVFYRPDTATAPLFASLKQVRDRQ</sequence>
<dbReference type="Proteomes" id="UP000503018">
    <property type="component" value="Chromosome"/>
</dbReference>
<comment type="similarity">
    <text evidence="1 2">Belongs to the glycosyl hydrolase 31 family.</text>
</comment>
<dbReference type="SUPFAM" id="SSF51011">
    <property type="entry name" value="Glycosyl hydrolase domain"/>
    <property type="match status" value="1"/>
</dbReference>
<evidence type="ECO:0000256" key="2">
    <source>
        <dbReference type="RuleBase" id="RU361185"/>
    </source>
</evidence>
<keyword evidence="6" id="KW-1185">Reference proteome</keyword>
<dbReference type="GO" id="GO:0030246">
    <property type="term" value="F:carbohydrate binding"/>
    <property type="evidence" value="ECO:0007669"/>
    <property type="project" value="InterPro"/>
</dbReference>